<proteinExistence type="predicted"/>
<comment type="caution">
    <text evidence="1">The sequence shown here is derived from an EMBL/GenBank/DDBJ whole genome shotgun (WGS) entry which is preliminary data.</text>
</comment>
<dbReference type="Pfam" id="PF15943">
    <property type="entry name" value="YdaS_toxin"/>
    <property type="match status" value="1"/>
</dbReference>
<accession>A0A759YK18</accession>
<reference evidence="1" key="2">
    <citation type="submission" date="2020-02" db="EMBL/GenBank/DDBJ databases">
        <authorList>
            <consortium name="NCBI Pathogen Detection Project"/>
        </authorList>
    </citation>
    <scope>NUCLEOTIDE SEQUENCE</scope>
    <source>
        <strain evidence="1">MA.CK_94/00001630</strain>
    </source>
</reference>
<dbReference type="SUPFAM" id="SSF47413">
    <property type="entry name" value="lambda repressor-like DNA-binding domains"/>
    <property type="match status" value="1"/>
</dbReference>
<dbReference type="AlphaFoldDB" id="A0A759YK18"/>
<dbReference type="InterPro" id="IPR010982">
    <property type="entry name" value="Lambda_DNA-bd_dom_sf"/>
</dbReference>
<evidence type="ECO:0000313" key="1">
    <source>
        <dbReference type="EMBL" id="HAG2283315.1"/>
    </source>
</evidence>
<sequence>MNEFIKTAIDTVGSQKKLGELCGFTQQAVYKWLHGKAKIPPAICPSIEQATKGAVSRKDLRPDDWMYIWPELADAEQKPTTQKQA</sequence>
<protein>
    <submittedName>
        <fullName evidence="1">Helix-turn-helix domain-containing protein</fullName>
    </submittedName>
</protein>
<reference evidence="1" key="1">
    <citation type="journal article" date="2018" name="Genome Biol.">
        <title>SKESA: strategic k-mer extension for scrupulous assemblies.</title>
        <authorList>
            <person name="Souvorov A."/>
            <person name="Agarwala R."/>
            <person name="Lipman D.J."/>
        </authorList>
    </citation>
    <scope>NUCLEOTIDE SEQUENCE</scope>
    <source>
        <strain evidence="1">MA.CK_94/00001630</strain>
    </source>
</reference>
<dbReference type="EMBL" id="DAAXRP010000013">
    <property type="protein sequence ID" value="HAG2283315.1"/>
    <property type="molecule type" value="Genomic_DNA"/>
</dbReference>
<dbReference type="InterPro" id="IPR031856">
    <property type="entry name" value="YdaS_toxin-like"/>
</dbReference>
<dbReference type="Gene3D" id="1.10.260.40">
    <property type="entry name" value="lambda repressor-like DNA-binding domains"/>
    <property type="match status" value="1"/>
</dbReference>
<name>A0A759YK18_SALER</name>
<organism evidence="1">
    <name type="scientific">Salmonella enterica</name>
    <name type="common">Salmonella choleraesuis</name>
    <dbReference type="NCBI Taxonomy" id="28901"/>
    <lineage>
        <taxon>Bacteria</taxon>
        <taxon>Pseudomonadati</taxon>
        <taxon>Pseudomonadota</taxon>
        <taxon>Gammaproteobacteria</taxon>
        <taxon>Enterobacterales</taxon>
        <taxon>Enterobacteriaceae</taxon>
        <taxon>Salmonella</taxon>
    </lineage>
</organism>
<dbReference type="GO" id="GO:0003677">
    <property type="term" value="F:DNA binding"/>
    <property type="evidence" value="ECO:0007669"/>
    <property type="project" value="InterPro"/>
</dbReference>
<gene>
    <name evidence="1" type="ORF">G8W61_003645</name>
</gene>